<sequence>MNDTISMPPADELATRLSTINAPNHLRERIPPRLVELLAGQDFEPAGLIVAVHVALDEYAADTDLPAMLLGPLYETFGPLLLEALVDDEQQASHLRDLWHEARNYGKTKPG</sequence>
<name>A0ABW2LTM6_9PSEU</name>
<dbReference type="RefSeq" id="WP_380673082.1">
    <property type="nucleotide sequence ID" value="NZ_JBHTCJ010000021.1"/>
</dbReference>
<keyword evidence="2" id="KW-1185">Reference proteome</keyword>
<organism evidence="1 2">
    <name type="scientific">Saccharopolyspora griseoalba</name>
    <dbReference type="NCBI Taxonomy" id="1431848"/>
    <lineage>
        <taxon>Bacteria</taxon>
        <taxon>Bacillati</taxon>
        <taxon>Actinomycetota</taxon>
        <taxon>Actinomycetes</taxon>
        <taxon>Pseudonocardiales</taxon>
        <taxon>Pseudonocardiaceae</taxon>
        <taxon>Saccharopolyspora</taxon>
    </lineage>
</organism>
<comment type="caution">
    <text evidence="1">The sequence shown here is derived from an EMBL/GenBank/DDBJ whole genome shotgun (WGS) entry which is preliminary data.</text>
</comment>
<protein>
    <submittedName>
        <fullName evidence="1">Uncharacterized protein</fullName>
    </submittedName>
</protein>
<gene>
    <name evidence="1" type="ORF">ACFQRI_25960</name>
</gene>
<evidence type="ECO:0000313" key="2">
    <source>
        <dbReference type="Proteomes" id="UP001596504"/>
    </source>
</evidence>
<dbReference type="EMBL" id="JBHTCJ010000021">
    <property type="protein sequence ID" value="MFC7344870.1"/>
    <property type="molecule type" value="Genomic_DNA"/>
</dbReference>
<evidence type="ECO:0000313" key="1">
    <source>
        <dbReference type="EMBL" id="MFC7344870.1"/>
    </source>
</evidence>
<proteinExistence type="predicted"/>
<reference evidence="2" key="1">
    <citation type="journal article" date="2019" name="Int. J. Syst. Evol. Microbiol.">
        <title>The Global Catalogue of Microorganisms (GCM) 10K type strain sequencing project: providing services to taxonomists for standard genome sequencing and annotation.</title>
        <authorList>
            <consortium name="The Broad Institute Genomics Platform"/>
            <consortium name="The Broad Institute Genome Sequencing Center for Infectious Disease"/>
            <person name="Wu L."/>
            <person name="Ma J."/>
        </authorList>
    </citation>
    <scope>NUCLEOTIDE SEQUENCE [LARGE SCALE GENOMIC DNA]</scope>
    <source>
        <strain evidence="2">WLHS5</strain>
    </source>
</reference>
<accession>A0ABW2LTM6</accession>
<dbReference type="Proteomes" id="UP001596504">
    <property type="component" value="Unassembled WGS sequence"/>
</dbReference>